<accession>A0A8S5QQK5</accession>
<dbReference type="GO" id="GO:0004521">
    <property type="term" value="F:RNA endonuclease activity"/>
    <property type="evidence" value="ECO:0007669"/>
    <property type="project" value="TreeGrafter"/>
</dbReference>
<name>A0A8S5QQK5_9CAUD</name>
<organism evidence="1">
    <name type="scientific">Siphoviridae sp. ctE6L85</name>
    <dbReference type="NCBI Taxonomy" id="2826202"/>
    <lineage>
        <taxon>Viruses</taxon>
        <taxon>Duplodnaviria</taxon>
        <taxon>Heunggongvirae</taxon>
        <taxon>Uroviricota</taxon>
        <taxon>Caudoviricetes</taxon>
    </lineage>
</organism>
<sequence length="161" mass="17665">MLYSNYQHNCIEGVNTLGFHHNEQRVPQIGEVYLMNFGGSGSEQNGWRPGVVFQNNVGNAHSPNIIALPLTSSIKKSGQPTHVIVKSADSGLRLDSMVLCENPECMSKERIGQYITTLSNRYMRQIAAANLLATSAISFLDTEVLLAVWHKAIRLNAAVPA</sequence>
<dbReference type="Gene3D" id="2.30.30.110">
    <property type="match status" value="1"/>
</dbReference>
<dbReference type="PANTHER" id="PTHR33988:SF2">
    <property type="entry name" value="ENDORIBONUCLEASE MAZF"/>
    <property type="match status" value="1"/>
</dbReference>
<dbReference type="GO" id="GO:0006402">
    <property type="term" value="P:mRNA catabolic process"/>
    <property type="evidence" value="ECO:0007669"/>
    <property type="project" value="TreeGrafter"/>
</dbReference>
<proteinExistence type="predicted"/>
<dbReference type="InterPro" id="IPR003477">
    <property type="entry name" value="PemK-like"/>
</dbReference>
<dbReference type="EMBL" id="BK015711">
    <property type="protein sequence ID" value="DAE21290.1"/>
    <property type="molecule type" value="Genomic_DNA"/>
</dbReference>
<evidence type="ECO:0000313" key="1">
    <source>
        <dbReference type="EMBL" id="DAE21290.1"/>
    </source>
</evidence>
<dbReference type="SUPFAM" id="SSF50118">
    <property type="entry name" value="Cell growth inhibitor/plasmid maintenance toxic component"/>
    <property type="match status" value="1"/>
</dbReference>
<dbReference type="GO" id="GO:0016075">
    <property type="term" value="P:rRNA catabolic process"/>
    <property type="evidence" value="ECO:0007669"/>
    <property type="project" value="TreeGrafter"/>
</dbReference>
<dbReference type="GO" id="GO:0003677">
    <property type="term" value="F:DNA binding"/>
    <property type="evidence" value="ECO:0007669"/>
    <property type="project" value="InterPro"/>
</dbReference>
<dbReference type="Pfam" id="PF02452">
    <property type="entry name" value="PemK_toxin"/>
    <property type="match status" value="1"/>
</dbReference>
<protein>
    <submittedName>
        <fullName evidence="1">PemK-like protein</fullName>
    </submittedName>
</protein>
<dbReference type="InterPro" id="IPR011067">
    <property type="entry name" value="Plasmid_toxin/cell-grow_inhib"/>
</dbReference>
<dbReference type="PANTHER" id="PTHR33988">
    <property type="entry name" value="ENDORIBONUCLEASE MAZF-RELATED"/>
    <property type="match status" value="1"/>
</dbReference>
<reference evidence="1" key="1">
    <citation type="journal article" date="2021" name="Proc. Natl. Acad. Sci. U.S.A.">
        <title>A Catalog of Tens of Thousands of Viruses from Human Metagenomes Reveals Hidden Associations with Chronic Diseases.</title>
        <authorList>
            <person name="Tisza M.J."/>
            <person name="Buck C.B."/>
        </authorList>
    </citation>
    <scope>NUCLEOTIDE SEQUENCE</scope>
    <source>
        <strain evidence="1">CtE6L85</strain>
    </source>
</reference>